<feature type="region of interest" description="Disordered" evidence="2">
    <location>
        <begin position="322"/>
        <end position="350"/>
    </location>
</feature>
<feature type="region of interest" description="Disordered" evidence="2">
    <location>
        <begin position="1"/>
        <end position="116"/>
    </location>
</feature>
<dbReference type="OrthoDB" id="10401478at2759"/>
<organism evidence="3 4">
    <name type="scientific">Coleophoma crateriformis</name>
    <dbReference type="NCBI Taxonomy" id="565419"/>
    <lineage>
        <taxon>Eukaryota</taxon>
        <taxon>Fungi</taxon>
        <taxon>Dikarya</taxon>
        <taxon>Ascomycota</taxon>
        <taxon>Pezizomycotina</taxon>
        <taxon>Leotiomycetes</taxon>
        <taxon>Helotiales</taxon>
        <taxon>Dermateaceae</taxon>
        <taxon>Coleophoma</taxon>
    </lineage>
</organism>
<feature type="region of interest" description="Disordered" evidence="2">
    <location>
        <begin position="516"/>
        <end position="540"/>
    </location>
</feature>
<dbReference type="Proteomes" id="UP000256328">
    <property type="component" value="Unassembled WGS sequence"/>
</dbReference>
<feature type="compositionally biased region" description="Polar residues" evidence="2">
    <location>
        <begin position="1"/>
        <end position="10"/>
    </location>
</feature>
<sequence>MEQSRNTQLRQMMRDPQEGQPGDSTKTAEPEDQLQGLQAENPQVLTQEYLEEPKSMREERDETPASLEVACRSLSQDPQHDNHIAERDESRDQTKEITAEHDKDASKCNESMEESDLLSRENHLYIEDTAHLRSELDQARQMHDRESPYSWMARYEVLVREYEKIRQRDRGLSNNMGMFLQRLDDIEVRLAGIVQNPSALEELLGRASQAGDHDASPSTSEAYRLASEDFGPALTSMQRILPIKLNRISKILGLDEQYGTLDVGDDDANLDTVNGPPLPNTPAPVPSLPKAGLLAPGSQGPLATLPAFEGPKTTLLYASDEADEEPPQIMEQLESPPPPSPREDPPRPETCNEKCVRFEAQLDRVLRQRNYLYTQLIHLIDVENLAADLETRMMQLEANDAYRQQLIDEYEEDLDNVTRDLIVARQTTGVLEQERNNLRSQLHQVTGDHGDSQQDPTQTQTEATGAFYDSEHVRDGWFYAERSRHELELLEGQVQELMVDNENMTDEIERLQNALDAYKRGDGQKTDDNQGDHDEDGGCS</sequence>
<feature type="coiled-coil region" evidence="1">
    <location>
        <begin position="379"/>
        <end position="427"/>
    </location>
</feature>
<feature type="compositionally biased region" description="Basic and acidic residues" evidence="2">
    <location>
        <begin position="51"/>
        <end position="63"/>
    </location>
</feature>
<feature type="compositionally biased region" description="Basic and acidic residues" evidence="2">
    <location>
        <begin position="341"/>
        <end position="350"/>
    </location>
</feature>
<accession>A0A3D8RI53</accession>
<proteinExistence type="predicted"/>
<feature type="compositionally biased region" description="Basic and acidic residues" evidence="2">
    <location>
        <begin position="78"/>
        <end position="107"/>
    </location>
</feature>
<evidence type="ECO:0000256" key="1">
    <source>
        <dbReference type="SAM" id="Coils"/>
    </source>
</evidence>
<evidence type="ECO:0000313" key="3">
    <source>
        <dbReference type="EMBL" id="RDW73723.1"/>
    </source>
</evidence>
<keyword evidence="1" id="KW-0175">Coiled coil</keyword>
<keyword evidence="4" id="KW-1185">Reference proteome</keyword>
<dbReference type="AlphaFoldDB" id="A0A3D8RI53"/>
<evidence type="ECO:0000313" key="4">
    <source>
        <dbReference type="Proteomes" id="UP000256328"/>
    </source>
</evidence>
<reference evidence="3 4" key="1">
    <citation type="journal article" date="2018" name="IMA Fungus">
        <title>IMA Genome-F 9: Draft genome sequence of Annulohypoxylon stygium, Aspergillus mulundensis, Berkeleyomyces basicola (syn. Thielaviopsis basicola), Ceratocystis smalleyi, two Cercospora beticola strains, Coleophoma cylindrospora, Fusarium fracticaudum, Phialophora cf. hyalina, and Morchella septimelata.</title>
        <authorList>
            <person name="Wingfield B.D."/>
            <person name="Bills G.F."/>
            <person name="Dong Y."/>
            <person name="Huang W."/>
            <person name="Nel W.J."/>
            <person name="Swalarsk-Parry B.S."/>
            <person name="Vaghefi N."/>
            <person name="Wilken P.M."/>
            <person name="An Z."/>
            <person name="de Beer Z.W."/>
            <person name="De Vos L."/>
            <person name="Chen L."/>
            <person name="Duong T.A."/>
            <person name="Gao Y."/>
            <person name="Hammerbacher A."/>
            <person name="Kikkert J.R."/>
            <person name="Li Y."/>
            <person name="Li H."/>
            <person name="Li K."/>
            <person name="Li Q."/>
            <person name="Liu X."/>
            <person name="Ma X."/>
            <person name="Naidoo K."/>
            <person name="Pethybridge S.J."/>
            <person name="Sun J."/>
            <person name="Steenkamp E.T."/>
            <person name="van der Nest M.A."/>
            <person name="van Wyk S."/>
            <person name="Wingfield M.J."/>
            <person name="Xiong C."/>
            <person name="Yue Q."/>
            <person name="Zhang X."/>
        </authorList>
    </citation>
    <scope>NUCLEOTIDE SEQUENCE [LARGE SCALE GENOMIC DNA]</scope>
    <source>
        <strain evidence="3 4">BP5796</strain>
    </source>
</reference>
<feature type="compositionally biased region" description="Polar residues" evidence="2">
    <location>
        <begin position="35"/>
        <end position="46"/>
    </location>
</feature>
<feature type="compositionally biased region" description="Basic and acidic residues" evidence="2">
    <location>
        <begin position="517"/>
        <end position="532"/>
    </location>
</feature>
<evidence type="ECO:0000256" key="2">
    <source>
        <dbReference type="SAM" id="MobiDB-lite"/>
    </source>
</evidence>
<comment type="caution">
    <text evidence="3">The sequence shown here is derived from an EMBL/GenBank/DDBJ whole genome shotgun (WGS) entry which is preliminary data.</text>
</comment>
<gene>
    <name evidence="3" type="ORF">BP5796_07165</name>
</gene>
<name>A0A3D8RI53_9HELO</name>
<dbReference type="EMBL" id="PDLN01000010">
    <property type="protein sequence ID" value="RDW73723.1"/>
    <property type="molecule type" value="Genomic_DNA"/>
</dbReference>
<protein>
    <submittedName>
        <fullName evidence="3">Uncharacterized protein</fullName>
    </submittedName>
</protein>